<evidence type="ECO:0000313" key="4">
    <source>
        <dbReference type="Proteomes" id="UP001056012"/>
    </source>
</evidence>
<dbReference type="AlphaFoldDB" id="A0A9Q8ZBW3"/>
<feature type="transmembrane region" description="Helical" evidence="2">
    <location>
        <begin position="157"/>
        <end position="179"/>
    </location>
</feature>
<gene>
    <name evidence="3" type="ORF">yc1106_05212</name>
</gene>
<dbReference type="EMBL" id="CP089276">
    <property type="protein sequence ID" value="USP77938.1"/>
    <property type="molecule type" value="Genomic_DNA"/>
</dbReference>
<protein>
    <submittedName>
        <fullName evidence="3">Uncharacterized protein</fullName>
    </submittedName>
</protein>
<keyword evidence="4" id="KW-1185">Reference proteome</keyword>
<feature type="transmembrane region" description="Helical" evidence="2">
    <location>
        <begin position="191"/>
        <end position="213"/>
    </location>
</feature>
<evidence type="ECO:0000256" key="2">
    <source>
        <dbReference type="SAM" id="Phobius"/>
    </source>
</evidence>
<evidence type="ECO:0000313" key="3">
    <source>
        <dbReference type="EMBL" id="USP77938.1"/>
    </source>
</evidence>
<feature type="region of interest" description="Disordered" evidence="1">
    <location>
        <begin position="1"/>
        <end position="54"/>
    </location>
</feature>
<proteinExistence type="predicted"/>
<evidence type="ECO:0000256" key="1">
    <source>
        <dbReference type="SAM" id="MobiDB-lite"/>
    </source>
</evidence>
<sequence>MREKDYRDSSIPASHVPTQPPPTRTSSRRNDNVAPSRSSGQNDRPQRPGLERRRTTARTRYIDMLLGLDSVSPVHNLLSSAFVWLLLAGYIVFPATFTKLQRTESKSPNNGFSAAALHTVRNIPLLYVAAFACGIGVAGCLWLWWQHRKNYVWVIHRIFLPALLNSIAGLISTIINVYSAQDGQYSVTARVTIIVTAACSVVAAALFLLYNTIMLRLVRRRHEREVKAVEKEQSSRDDGRGDLA</sequence>
<dbReference type="Proteomes" id="UP001056012">
    <property type="component" value="Chromosome 3"/>
</dbReference>
<keyword evidence="2" id="KW-0812">Transmembrane</keyword>
<feature type="transmembrane region" description="Helical" evidence="2">
    <location>
        <begin position="125"/>
        <end position="145"/>
    </location>
</feature>
<reference evidence="3" key="1">
    <citation type="submission" date="2021-12" db="EMBL/GenBank/DDBJ databases">
        <title>Curvularia clavata genome.</title>
        <authorList>
            <person name="Cao Y."/>
        </authorList>
    </citation>
    <scope>NUCLEOTIDE SEQUENCE</scope>
    <source>
        <strain evidence="3">Yc1106</strain>
    </source>
</reference>
<dbReference type="VEuPathDB" id="FungiDB:yc1106_05212"/>
<keyword evidence="2" id="KW-0472">Membrane</keyword>
<organism evidence="3 4">
    <name type="scientific">Curvularia clavata</name>
    <dbReference type="NCBI Taxonomy" id="95742"/>
    <lineage>
        <taxon>Eukaryota</taxon>
        <taxon>Fungi</taxon>
        <taxon>Dikarya</taxon>
        <taxon>Ascomycota</taxon>
        <taxon>Pezizomycotina</taxon>
        <taxon>Dothideomycetes</taxon>
        <taxon>Pleosporomycetidae</taxon>
        <taxon>Pleosporales</taxon>
        <taxon>Pleosporineae</taxon>
        <taxon>Pleosporaceae</taxon>
        <taxon>Curvularia</taxon>
    </lineage>
</organism>
<name>A0A9Q8ZBW3_CURCL</name>
<feature type="compositionally biased region" description="Polar residues" evidence="1">
    <location>
        <begin position="33"/>
        <end position="43"/>
    </location>
</feature>
<feature type="compositionally biased region" description="Basic and acidic residues" evidence="1">
    <location>
        <begin position="44"/>
        <end position="54"/>
    </location>
</feature>
<accession>A0A9Q8ZBW3</accession>
<dbReference type="OrthoDB" id="3254104at2759"/>
<feature type="transmembrane region" description="Helical" evidence="2">
    <location>
        <begin position="74"/>
        <end position="93"/>
    </location>
</feature>
<keyword evidence="2" id="KW-1133">Transmembrane helix</keyword>